<evidence type="ECO:0000256" key="2">
    <source>
        <dbReference type="ARBA" id="ARBA00004651"/>
    </source>
</evidence>
<evidence type="ECO:0000256" key="3">
    <source>
        <dbReference type="ARBA" id="ARBA00022475"/>
    </source>
</evidence>
<sequence length="341" mass="37461">MAPQESNNVQIEETQQVTPGTTHSVVVVENRLAYIGVLIPMSILGALIRIGLLRLETYPGAPVFGLVYAQWIGCFIMGIAVQKKGWLQYIYPPLQVGLSTGLCGSITTFSSWQRDIFEAFANYTQANHSTGYNILAAISQLLVTLAMSLNGLIFGRHVGRILFPFEAPPFKLIRRPLAPWQEKQSFRKTDWVMIVFGIFSWIGVIVAAALATEQRALAFACVFSPVGAILRWYLSFINTKYPNFMYGTFAANMIGTLTLAILSLVGNGVFISSIGCQVILGLADGFCGCLSTVSTFVVELTSLPLRQSYIYGTTSVIVGQIFMFIIFGTFIWTQGINPTCI</sequence>
<keyword evidence="3" id="KW-1003">Cell membrane</keyword>
<reference evidence="10" key="1">
    <citation type="journal article" date="2014" name="Genome Announc.">
        <title>De novo whole-genome sequence and genome annotation of Lichtheimia ramosa.</title>
        <authorList>
            <person name="Linde J."/>
            <person name="Schwartze V."/>
            <person name="Binder U."/>
            <person name="Lass-Florl C."/>
            <person name="Voigt K."/>
            <person name="Horn F."/>
        </authorList>
    </citation>
    <scope>NUCLEOTIDE SEQUENCE</scope>
    <source>
        <strain evidence="10">JMRC FSU:6197</strain>
    </source>
</reference>
<feature type="transmembrane region" description="Helical" evidence="9">
    <location>
        <begin position="32"/>
        <end position="52"/>
    </location>
</feature>
<comment type="function">
    <text evidence="1">Fluoride channel required for the rapid expulsion of cytoplasmic fluoride.</text>
</comment>
<dbReference type="PANTHER" id="PTHR28259:SF1">
    <property type="entry name" value="FLUORIDE EXPORT PROTEIN 1-RELATED"/>
    <property type="match status" value="1"/>
</dbReference>
<comment type="similarity">
    <text evidence="7">Belongs to the fluoride channel Fluc/FEX (TC 1.A.43) family.</text>
</comment>
<dbReference type="AlphaFoldDB" id="A0A077WTM1"/>
<proteinExistence type="inferred from homology"/>
<gene>
    <name evidence="10" type="ORF">LRAMOSA02669</name>
</gene>
<feature type="transmembrane region" description="Helical" evidence="9">
    <location>
        <begin position="278"/>
        <end position="298"/>
    </location>
</feature>
<comment type="catalytic activity">
    <reaction evidence="8">
        <text>fluoride(in) = fluoride(out)</text>
        <dbReference type="Rhea" id="RHEA:76159"/>
        <dbReference type="ChEBI" id="CHEBI:17051"/>
    </reaction>
    <physiologicalReaction direction="left-to-right" evidence="8">
        <dbReference type="Rhea" id="RHEA:76160"/>
    </physiologicalReaction>
</comment>
<evidence type="ECO:0008006" key="11">
    <source>
        <dbReference type="Google" id="ProtNLM"/>
    </source>
</evidence>
<feature type="transmembrane region" description="Helical" evidence="9">
    <location>
        <begin position="58"/>
        <end position="81"/>
    </location>
</feature>
<evidence type="ECO:0000256" key="5">
    <source>
        <dbReference type="ARBA" id="ARBA00022989"/>
    </source>
</evidence>
<comment type="subcellular location">
    <subcellularLocation>
        <location evidence="2">Cell membrane</location>
        <topology evidence="2">Multi-pass membrane protein</topology>
    </subcellularLocation>
</comment>
<dbReference type="GO" id="GO:1903425">
    <property type="term" value="F:fluoride transmembrane transporter activity"/>
    <property type="evidence" value="ECO:0007669"/>
    <property type="project" value="TreeGrafter"/>
</dbReference>
<dbReference type="OrthoDB" id="409792at2759"/>
<dbReference type="Pfam" id="PF02537">
    <property type="entry name" value="CRCB"/>
    <property type="match status" value="2"/>
</dbReference>
<name>A0A077WTM1_9FUNG</name>
<accession>A0A077WTM1</accession>
<feature type="transmembrane region" description="Helical" evidence="9">
    <location>
        <begin position="310"/>
        <end position="332"/>
    </location>
</feature>
<feature type="transmembrane region" description="Helical" evidence="9">
    <location>
        <begin position="93"/>
        <end position="112"/>
    </location>
</feature>
<protein>
    <recommendedName>
        <fullName evidence="11">Fluoride ion transporter CrcB</fullName>
    </recommendedName>
</protein>
<evidence type="ECO:0000256" key="8">
    <source>
        <dbReference type="ARBA" id="ARBA00035585"/>
    </source>
</evidence>
<feature type="transmembrane region" description="Helical" evidence="9">
    <location>
        <begin position="216"/>
        <end position="234"/>
    </location>
</feature>
<keyword evidence="5 9" id="KW-1133">Transmembrane helix</keyword>
<dbReference type="GO" id="GO:0005886">
    <property type="term" value="C:plasma membrane"/>
    <property type="evidence" value="ECO:0007669"/>
    <property type="project" value="UniProtKB-SubCell"/>
</dbReference>
<evidence type="ECO:0000256" key="6">
    <source>
        <dbReference type="ARBA" id="ARBA00023136"/>
    </source>
</evidence>
<feature type="transmembrane region" description="Helical" evidence="9">
    <location>
        <begin position="246"/>
        <end position="266"/>
    </location>
</feature>
<evidence type="ECO:0000256" key="4">
    <source>
        <dbReference type="ARBA" id="ARBA00022692"/>
    </source>
</evidence>
<keyword evidence="6 9" id="KW-0472">Membrane</keyword>
<evidence type="ECO:0000256" key="7">
    <source>
        <dbReference type="ARBA" id="ARBA00035120"/>
    </source>
</evidence>
<evidence type="ECO:0000313" key="10">
    <source>
        <dbReference type="EMBL" id="CDS09992.1"/>
    </source>
</evidence>
<feature type="transmembrane region" description="Helical" evidence="9">
    <location>
        <begin position="132"/>
        <end position="154"/>
    </location>
</feature>
<dbReference type="InterPro" id="IPR003691">
    <property type="entry name" value="FluC"/>
</dbReference>
<organism evidence="10">
    <name type="scientific">Lichtheimia ramosa</name>
    <dbReference type="NCBI Taxonomy" id="688394"/>
    <lineage>
        <taxon>Eukaryota</taxon>
        <taxon>Fungi</taxon>
        <taxon>Fungi incertae sedis</taxon>
        <taxon>Mucoromycota</taxon>
        <taxon>Mucoromycotina</taxon>
        <taxon>Mucoromycetes</taxon>
        <taxon>Mucorales</taxon>
        <taxon>Lichtheimiaceae</taxon>
        <taxon>Lichtheimia</taxon>
    </lineage>
</organism>
<evidence type="ECO:0000256" key="1">
    <source>
        <dbReference type="ARBA" id="ARBA00002598"/>
    </source>
</evidence>
<dbReference type="PANTHER" id="PTHR28259">
    <property type="entry name" value="FLUORIDE EXPORT PROTEIN 1-RELATED"/>
    <property type="match status" value="1"/>
</dbReference>
<keyword evidence="4 9" id="KW-0812">Transmembrane</keyword>
<evidence type="ECO:0000256" key="9">
    <source>
        <dbReference type="SAM" id="Phobius"/>
    </source>
</evidence>
<feature type="transmembrane region" description="Helical" evidence="9">
    <location>
        <begin position="191"/>
        <end position="210"/>
    </location>
</feature>
<dbReference type="EMBL" id="LK023335">
    <property type="protein sequence ID" value="CDS09992.1"/>
    <property type="molecule type" value="Genomic_DNA"/>
</dbReference>